<dbReference type="Pfam" id="PF01436">
    <property type="entry name" value="NHL"/>
    <property type="match status" value="3"/>
</dbReference>
<dbReference type="RefSeq" id="WP_095042007.1">
    <property type="nucleotide sequence ID" value="NZ_LN890655.1"/>
</dbReference>
<sequence length="410" mass="43299">MKKRTLMENDWWRRIVLLAVMTCMLAFVVQIGAAQSNEAPAAVTSGTLTVGKSTTPAGGQDFWVTAASFQGAWGRAGSSNGRFRQPRDVEVDSAGNIYVSDHRNSRVQKFEADGDFLMVIGGAGKGAGKLRRPNAIAISGNKLAVADTDNHRIALFNTNGSFIANWGSQGTGNGQFSHPQGVVFDSAGNLYVADTFNHRIQVFDTAGTFVRQWGTLGSADGQLRFPTHLDFDAAGNLYVADSNNHRIQVFTTQGNFVRMIGGLGSGPGQFWVPVGLDVGADGFVYIADTFNNRVQKVTTTGVYVGQWKQVSGGNVSRPNGLLSVGALVYVGDIDANKVQIFGQTSFQLDDGQQLSASLPAGTYDVVEAAQSGWTFGSATCAAGNPTAIAGGVRVTLADSATVACSFTNSQ</sequence>
<dbReference type="PROSITE" id="PS51125">
    <property type="entry name" value="NHL"/>
    <property type="match status" value="4"/>
</dbReference>
<evidence type="ECO:0000313" key="6">
    <source>
        <dbReference type="Proteomes" id="UP000215027"/>
    </source>
</evidence>
<dbReference type="PANTHER" id="PTHR10680:SF28">
    <property type="entry name" value="SMP-30_GLUCONOLACTONASE_LRE-LIKE REGION DOMAIN-CONTAINING PROTEIN"/>
    <property type="match status" value="1"/>
</dbReference>
<keyword evidence="6" id="KW-1185">Reference proteome</keyword>
<keyword evidence="3" id="KW-0325">Glycoprotein</keyword>
<organism evidence="5 6">
    <name type="scientific">Candidatus Promineifilum breve</name>
    <dbReference type="NCBI Taxonomy" id="1806508"/>
    <lineage>
        <taxon>Bacteria</taxon>
        <taxon>Bacillati</taxon>
        <taxon>Chloroflexota</taxon>
        <taxon>Ardenticatenia</taxon>
        <taxon>Candidatus Promineifilales</taxon>
        <taxon>Candidatus Promineifilaceae</taxon>
        <taxon>Candidatus Promineifilum</taxon>
    </lineage>
</organism>
<dbReference type="GO" id="GO:0004598">
    <property type="term" value="F:peptidylamidoglycolate lyase activity"/>
    <property type="evidence" value="ECO:0007669"/>
    <property type="project" value="UniProtKB-EC"/>
</dbReference>
<evidence type="ECO:0000256" key="1">
    <source>
        <dbReference type="ARBA" id="ARBA00022729"/>
    </source>
</evidence>
<dbReference type="Pfam" id="PF17170">
    <property type="entry name" value="DUF5128"/>
    <property type="match status" value="1"/>
</dbReference>
<dbReference type="Proteomes" id="UP000215027">
    <property type="component" value="Chromosome I"/>
</dbReference>
<evidence type="ECO:0000256" key="4">
    <source>
        <dbReference type="PROSITE-ProRule" id="PRU00504"/>
    </source>
</evidence>
<gene>
    <name evidence="5" type="ORF">CFX0092_A0510</name>
</gene>
<evidence type="ECO:0000256" key="2">
    <source>
        <dbReference type="ARBA" id="ARBA00022737"/>
    </source>
</evidence>
<feature type="repeat" description="NHL" evidence="4">
    <location>
        <begin position="74"/>
        <end position="113"/>
    </location>
</feature>
<dbReference type="SUPFAM" id="SSF101898">
    <property type="entry name" value="NHL repeat"/>
    <property type="match status" value="1"/>
</dbReference>
<dbReference type="OrthoDB" id="156443at2"/>
<dbReference type="InterPro" id="IPR001258">
    <property type="entry name" value="NHL_repeat"/>
</dbReference>
<feature type="repeat" description="NHL" evidence="4">
    <location>
        <begin position="167"/>
        <end position="206"/>
    </location>
</feature>
<keyword evidence="1" id="KW-0732">Signal</keyword>
<dbReference type="EMBL" id="LN890655">
    <property type="protein sequence ID" value="CUS02391.2"/>
    <property type="molecule type" value="Genomic_DNA"/>
</dbReference>
<dbReference type="Gene3D" id="2.120.10.30">
    <property type="entry name" value="TolB, C-terminal domain"/>
    <property type="match status" value="3"/>
</dbReference>
<evidence type="ECO:0000256" key="3">
    <source>
        <dbReference type="ARBA" id="ARBA00023180"/>
    </source>
</evidence>
<reference evidence="5" key="1">
    <citation type="submission" date="2016-01" db="EMBL/GenBank/DDBJ databases">
        <authorList>
            <person name="Mcilroy J.S."/>
            <person name="Karst M S."/>
            <person name="Albertsen M."/>
        </authorList>
    </citation>
    <scope>NUCLEOTIDE SEQUENCE</scope>
    <source>
        <strain evidence="5">Cfx-K</strain>
    </source>
</reference>
<dbReference type="InterPro" id="IPR011042">
    <property type="entry name" value="6-blade_b-propeller_TolB-like"/>
</dbReference>
<dbReference type="GO" id="GO:0005576">
    <property type="term" value="C:extracellular region"/>
    <property type="evidence" value="ECO:0007669"/>
    <property type="project" value="TreeGrafter"/>
</dbReference>
<feature type="repeat" description="NHL" evidence="4">
    <location>
        <begin position="214"/>
        <end position="253"/>
    </location>
</feature>
<name>A0A160SY75_9CHLR</name>
<keyword evidence="2" id="KW-0677">Repeat</keyword>
<dbReference type="KEGG" id="pbf:CFX0092_A0510"/>
<protein>
    <submittedName>
        <fullName evidence="5">Peptidylamidoglycolate lyase</fullName>
        <ecNumber evidence="5">4.3.2.5</ecNumber>
    </submittedName>
</protein>
<evidence type="ECO:0000313" key="5">
    <source>
        <dbReference type="EMBL" id="CUS02391.2"/>
    </source>
</evidence>
<keyword evidence="5" id="KW-0456">Lyase</keyword>
<proteinExistence type="predicted"/>
<dbReference type="AlphaFoldDB" id="A0A160SY75"/>
<accession>A0A160SY75</accession>
<dbReference type="PANTHER" id="PTHR10680">
    <property type="entry name" value="PEPTIDYL-GLYCINE ALPHA-AMIDATING MONOOXYGENASE"/>
    <property type="match status" value="1"/>
</dbReference>
<dbReference type="EC" id="4.3.2.5" evidence="5"/>
<feature type="repeat" description="NHL" evidence="4">
    <location>
        <begin position="117"/>
        <end position="159"/>
    </location>
</feature>